<dbReference type="PROSITE" id="PS51257">
    <property type="entry name" value="PROKAR_LIPOPROTEIN"/>
    <property type="match status" value="1"/>
</dbReference>
<dbReference type="Proteomes" id="UP000515145">
    <property type="component" value="Chromosome 12"/>
</dbReference>
<dbReference type="InterPro" id="IPR048285">
    <property type="entry name" value="Integrin_alpha_Ig-like_2"/>
</dbReference>
<evidence type="ECO:0000313" key="19">
    <source>
        <dbReference type="RefSeq" id="XP_028273940.1"/>
    </source>
</evidence>
<protein>
    <submittedName>
        <fullName evidence="19">Integrin alpha-1</fullName>
    </submittedName>
</protein>
<evidence type="ECO:0000256" key="1">
    <source>
        <dbReference type="ARBA" id="ARBA00004479"/>
    </source>
</evidence>
<dbReference type="InterPro" id="IPR028994">
    <property type="entry name" value="Integrin_alpha_N"/>
</dbReference>
<feature type="repeat" description="FG-GAP" evidence="15">
    <location>
        <begin position="476"/>
        <end position="538"/>
    </location>
</feature>
<dbReference type="GO" id="GO:0009897">
    <property type="term" value="C:external side of plasma membrane"/>
    <property type="evidence" value="ECO:0007669"/>
    <property type="project" value="TreeGrafter"/>
</dbReference>
<dbReference type="Pfam" id="PF00092">
    <property type="entry name" value="VWA"/>
    <property type="match status" value="1"/>
</dbReference>
<evidence type="ECO:0000256" key="13">
    <source>
        <dbReference type="ARBA" id="ARBA00023170"/>
    </source>
</evidence>
<keyword evidence="3 16" id="KW-0812">Transmembrane</keyword>
<dbReference type="InterPro" id="IPR002035">
    <property type="entry name" value="VWF_A"/>
</dbReference>
<dbReference type="GO" id="GO:0008305">
    <property type="term" value="C:integrin complex"/>
    <property type="evidence" value="ECO:0007669"/>
    <property type="project" value="InterPro"/>
</dbReference>
<dbReference type="GO" id="GO:0098609">
    <property type="term" value="P:cell-cell adhesion"/>
    <property type="evidence" value="ECO:0007669"/>
    <property type="project" value="TreeGrafter"/>
</dbReference>
<dbReference type="OrthoDB" id="5573735at2759"/>
<evidence type="ECO:0000259" key="17">
    <source>
        <dbReference type="PROSITE" id="PS50234"/>
    </source>
</evidence>
<dbReference type="GO" id="GO:0007160">
    <property type="term" value="P:cell-matrix adhesion"/>
    <property type="evidence" value="ECO:0007669"/>
    <property type="project" value="TreeGrafter"/>
</dbReference>
<dbReference type="InterPro" id="IPR013519">
    <property type="entry name" value="Int_alpha_beta-p"/>
</dbReference>
<feature type="transmembrane region" description="Helical" evidence="16">
    <location>
        <begin position="1145"/>
        <end position="1169"/>
    </location>
</feature>
<keyword evidence="7" id="KW-0106">Calcium</keyword>
<dbReference type="Gene3D" id="2.60.40.1460">
    <property type="entry name" value="Integrin domains. Chain A, domain 2"/>
    <property type="match status" value="1"/>
</dbReference>
<evidence type="ECO:0000256" key="10">
    <source>
        <dbReference type="ARBA" id="ARBA00023037"/>
    </source>
</evidence>
<keyword evidence="9 16" id="KW-1133">Transmembrane helix</keyword>
<dbReference type="SUPFAM" id="SSF69318">
    <property type="entry name" value="Integrin alpha N-terminal domain"/>
    <property type="match status" value="1"/>
</dbReference>
<evidence type="ECO:0000256" key="5">
    <source>
        <dbReference type="ARBA" id="ARBA00022729"/>
    </source>
</evidence>
<evidence type="ECO:0000256" key="14">
    <source>
        <dbReference type="ARBA" id="ARBA00023180"/>
    </source>
</evidence>
<dbReference type="Gene3D" id="3.40.50.410">
    <property type="entry name" value="von Willebrand factor, type A domain"/>
    <property type="match status" value="1"/>
</dbReference>
<name>A0A6P7JB86_9TELE</name>
<evidence type="ECO:0000256" key="16">
    <source>
        <dbReference type="RuleBase" id="RU003762"/>
    </source>
</evidence>
<dbReference type="GO" id="GO:0007229">
    <property type="term" value="P:integrin-mediated signaling pathway"/>
    <property type="evidence" value="ECO:0007669"/>
    <property type="project" value="UniProtKB-KW"/>
</dbReference>
<keyword evidence="5 16" id="KW-0732">Signal</keyword>
<dbReference type="CTD" id="3672"/>
<evidence type="ECO:0000256" key="9">
    <source>
        <dbReference type="ARBA" id="ARBA00022989"/>
    </source>
</evidence>
<reference evidence="19" key="1">
    <citation type="submission" date="2025-08" db="UniProtKB">
        <authorList>
            <consortium name="RefSeq"/>
        </authorList>
    </citation>
    <scope>IDENTIFICATION</scope>
</reference>
<evidence type="ECO:0000256" key="3">
    <source>
        <dbReference type="ARBA" id="ARBA00022692"/>
    </source>
</evidence>
<dbReference type="Pfam" id="PF08441">
    <property type="entry name" value="Integrin_A_Ig_1"/>
    <property type="match status" value="1"/>
</dbReference>
<sequence length="1188" mass="130996">MRGLSSRLTLTSVAVVVLLACVLSFNVDQKNSLSFSGPLEDMFGYTVQQFENSEGKWVLIGSPLSGQPAKRTGDVYKCPVGRGDNTCVKLELPKNTTIPNLREVKENMTMGSTLVTNPSGGFLACGPQYGYMCGQQQFISGVCANVSSSFQILNSMAPAVQECGKELDIVIVLDGSNSIYPWSSIIDFLKRFLAKIEIGPKLSQVGIVSYGETVTHRVNLSQFDNTPDLLEFVKELPQQTGFKTMTFKGIDTARKEAFMADRGARPGVKKVMVIVTDGESHDSFDQNEVIGNCEKDDIERFGIAVLGDYNRQNKSAAEVQKFISEIENISSQPLKDHFFNVADEFALVNIVDTLGSRIFALEATTGNYTSSFEMEMSQTGFSAHTSTDGVLLGAVGAYDWNGTVVMHTAAGSMVAGKAQLSDPKTEAGYKRLAGYIGYDVQSASTPNGVLYIAGAPRYNHRGRVVIYRLNEKKDIVISQTLNGEQIGSYFGSVLQTVDVDGDSYTDLLLVGSPMYMGSEKNEQGQVYVYKLGQDGQFQHEFTLKPVNQSCCTASTASCTNKNEPCGARFGTAIAAVSDLNLDGLNDVAIGAPFENDHRGAVYIYHGENKSLKEKYVQRIPAGGDGEKVKFFGQSIHGVMDLNGDGITDVTIGGLGGASLFWSRDVAELYASMTFYPAKINLQQSQHFCKQGDGKSVCVVTKFCFSYSIKSDKQDLTAAADIRYNITLDALRAKARASFEGTDSKSDRRVTRSFSIKDRERKCMNETFVMSNRLDFRDPLMVSLEFGLADEDQGPVLDESLPKSINKTIPLVDCGGDEKCITDLALKAESDMKSMTISVNQKDKIDVNINVKNKKDNAYNTKVIITFTPNINYVKVEPEKDCTLNHTKVECAVGYPFLGNNAEEDFKVKFEVNTKHIEDKIQINVMATSDSEELASTLSDNAKLITIPVKYEAGLTFKVTSVEEHIVVKEGEQYASHINDTRMIGEEVNVSYTVDRSADMLTPPLNLKVTYPHSSPLQNNLLYLTSVTTSPQVECDLRHKINPENINSANVATPKPKPESLSTYLLSCEHTPCESFSCSIPEVKTSHVNVTFRVWKPTFIKSEFSSLHMIVNGSLSIKDSALFELHKDHRSRSMRVQVSKETIGGIPIWIIILSILIGLLILALVIFILWRLGFFKRKSRDYSKEEMMN</sequence>
<dbReference type="Gene3D" id="2.60.40.1510">
    <property type="entry name" value="ntegrin, alpha v. Chain A, domain 3"/>
    <property type="match status" value="1"/>
</dbReference>
<keyword evidence="12" id="KW-1015">Disulfide bond</keyword>
<keyword evidence="13 16" id="KW-0675">Receptor</keyword>
<dbReference type="PRINTS" id="PR00453">
    <property type="entry name" value="VWFADOMAIN"/>
</dbReference>
<keyword evidence="11 16" id="KW-0472">Membrane</keyword>
<dbReference type="InterPro" id="IPR013517">
    <property type="entry name" value="FG-GAP"/>
</dbReference>
<dbReference type="GO" id="GO:0046872">
    <property type="term" value="F:metal ion binding"/>
    <property type="evidence" value="ECO:0007669"/>
    <property type="project" value="UniProtKB-KW"/>
</dbReference>
<keyword evidence="18" id="KW-1185">Reference proteome</keyword>
<dbReference type="InParanoid" id="A0A6P7JB86"/>
<keyword evidence="4" id="KW-0479">Metal-binding</keyword>
<dbReference type="GO" id="GO:0005178">
    <property type="term" value="F:integrin binding"/>
    <property type="evidence" value="ECO:0007669"/>
    <property type="project" value="TreeGrafter"/>
</dbReference>
<keyword evidence="6" id="KW-0677">Repeat</keyword>
<dbReference type="PANTHER" id="PTHR23220">
    <property type="entry name" value="INTEGRIN ALPHA"/>
    <property type="match status" value="1"/>
</dbReference>
<dbReference type="SMART" id="SM00191">
    <property type="entry name" value="Int_alpha"/>
    <property type="match status" value="5"/>
</dbReference>
<evidence type="ECO:0000256" key="11">
    <source>
        <dbReference type="ARBA" id="ARBA00023136"/>
    </source>
</evidence>
<dbReference type="Gene3D" id="1.20.5.930">
    <property type="entry name" value="Bicelle-embedded integrin alpha(iib) transmembrane segment"/>
    <property type="match status" value="1"/>
</dbReference>
<dbReference type="PRINTS" id="PR01185">
    <property type="entry name" value="INTEGRINA"/>
</dbReference>
<evidence type="ECO:0000256" key="7">
    <source>
        <dbReference type="ARBA" id="ARBA00022837"/>
    </source>
</evidence>
<dbReference type="PROSITE" id="PS50234">
    <property type="entry name" value="VWFA"/>
    <property type="match status" value="1"/>
</dbReference>
<keyword evidence="8 16" id="KW-0130">Cell adhesion</keyword>
<dbReference type="FunFam" id="3.40.50.410:FF:000012">
    <property type="entry name" value="Integrin, alpha 10"/>
    <property type="match status" value="1"/>
</dbReference>
<comment type="subcellular location">
    <subcellularLocation>
        <location evidence="1 16">Membrane</location>
        <topology evidence="1 16">Single-pass type I membrane protein</topology>
    </subcellularLocation>
</comment>
<dbReference type="Pfam" id="PF20806">
    <property type="entry name" value="Integrin_A_Ig_3"/>
    <property type="match status" value="1"/>
</dbReference>
<evidence type="ECO:0000256" key="4">
    <source>
        <dbReference type="ARBA" id="ARBA00022723"/>
    </source>
</evidence>
<keyword evidence="10 16" id="KW-0401">Integrin</keyword>
<feature type="repeat" description="FG-GAP" evidence="15">
    <location>
        <begin position="617"/>
        <end position="677"/>
    </location>
</feature>
<dbReference type="PROSITE" id="PS00242">
    <property type="entry name" value="INTEGRIN_ALPHA"/>
    <property type="match status" value="1"/>
</dbReference>
<feature type="chain" id="PRO_5028519377" evidence="16">
    <location>
        <begin position="25"/>
        <end position="1188"/>
    </location>
</feature>
<proteinExistence type="inferred from homology"/>
<feature type="repeat" description="FG-GAP" evidence="15">
    <location>
        <begin position="29"/>
        <end position="87"/>
    </location>
</feature>
<dbReference type="GeneID" id="114443807"/>
<dbReference type="Gene3D" id="2.130.10.130">
    <property type="entry name" value="Integrin alpha, N-terminal"/>
    <property type="match status" value="2"/>
</dbReference>
<dbReference type="InterPro" id="IPR013649">
    <property type="entry name" value="Integrin_alpha_Ig-like_1"/>
</dbReference>
<keyword evidence="14" id="KW-0325">Glycoprotein</keyword>
<accession>A0A6P7JB86</accession>
<evidence type="ECO:0000256" key="15">
    <source>
        <dbReference type="PROSITE-ProRule" id="PRU00803"/>
    </source>
</evidence>
<evidence type="ECO:0000256" key="6">
    <source>
        <dbReference type="ARBA" id="ARBA00022737"/>
    </source>
</evidence>
<gene>
    <name evidence="19" type="primary">itga1</name>
</gene>
<dbReference type="GO" id="GO:0033627">
    <property type="term" value="P:cell adhesion mediated by integrin"/>
    <property type="evidence" value="ECO:0007669"/>
    <property type="project" value="TreeGrafter"/>
</dbReference>
<feature type="repeat" description="FG-GAP" evidence="15">
    <location>
        <begin position="365"/>
        <end position="416"/>
    </location>
</feature>
<dbReference type="RefSeq" id="XP_028273940.1">
    <property type="nucleotide sequence ID" value="XM_028418139.1"/>
</dbReference>
<organism evidence="18 19">
    <name type="scientific">Parambassis ranga</name>
    <name type="common">Indian glassy fish</name>
    <dbReference type="NCBI Taxonomy" id="210632"/>
    <lineage>
        <taxon>Eukaryota</taxon>
        <taxon>Metazoa</taxon>
        <taxon>Chordata</taxon>
        <taxon>Craniata</taxon>
        <taxon>Vertebrata</taxon>
        <taxon>Euteleostomi</taxon>
        <taxon>Actinopterygii</taxon>
        <taxon>Neopterygii</taxon>
        <taxon>Teleostei</taxon>
        <taxon>Neoteleostei</taxon>
        <taxon>Acanthomorphata</taxon>
        <taxon>Ovalentaria</taxon>
        <taxon>Ambassidae</taxon>
        <taxon>Parambassis</taxon>
    </lineage>
</organism>
<comment type="similarity">
    <text evidence="2 16">Belongs to the integrin alpha chain family.</text>
</comment>
<evidence type="ECO:0000256" key="8">
    <source>
        <dbReference type="ARBA" id="ARBA00022889"/>
    </source>
</evidence>
<dbReference type="SUPFAM" id="SSF69179">
    <property type="entry name" value="Integrin domains"/>
    <property type="match status" value="3"/>
</dbReference>
<dbReference type="InterPro" id="IPR000413">
    <property type="entry name" value="Integrin_alpha"/>
</dbReference>
<dbReference type="PROSITE" id="PS51470">
    <property type="entry name" value="FG_GAP"/>
    <property type="match status" value="5"/>
</dbReference>
<dbReference type="InterPro" id="IPR036465">
    <property type="entry name" value="vWFA_dom_sf"/>
</dbReference>
<evidence type="ECO:0000256" key="2">
    <source>
        <dbReference type="ARBA" id="ARBA00008054"/>
    </source>
</evidence>
<evidence type="ECO:0000313" key="18">
    <source>
        <dbReference type="Proteomes" id="UP000515145"/>
    </source>
</evidence>
<feature type="domain" description="VWFA" evidence="17">
    <location>
        <begin position="168"/>
        <end position="354"/>
    </location>
</feature>
<dbReference type="FunFam" id="1.20.5.930:FF:000005">
    <property type="entry name" value="Integrin, alpha 10"/>
    <property type="match status" value="1"/>
</dbReference>
<evidence type="ECO:0000256" key="12">
    <source>
        <dbReference type="ARBA" id="ARBA00023157"/>
    </source>
</evidence>
<dbReference type="SUPFAM" id="SSF53300">
    <property type="entry name" value="vWA-like"/>
    <property type="match status" value="1"/>
</dbReference>
<dbReference type="SMART" id="SM00327">
    <property type="entry name" value="VWA"/>
    <property type="match status" value="1"/>
</dbReference>
<dbReference type="InterPro" id="IPR048286">
    <property type="entry name" value="Integrin_alpha_Ig-like_3"/>
</dbReference>
<dbReference type="PANTHER" id="PTHR23220:SF22">
    <property type="entry name" value="INTEGRIN ALPHA-1"/>
    <property type="match status" value="1"/>
</dbReference>
<dbReference type="AlphaFoldDB" id="A0A6P7JB86"/>
<dbReference type="InterPro" id="IPR032695">
    <property type="entry name" value="Integrin_dom_sf"/>
</dbReference>
<dbReference type="Pfam" id="PF01839">
    <property type="entry name" value="FG-GAP"/>
    <property type="match status" value="2"/>
</dbReference>
<feature type="repeat" description="FG-GAP" evidence="15">
    <location>
        <begin position="555"/>
        <end position="613"/>
    </location>
</feature>
<feature type="signal peptide" evidence="16">
    <location>
        <begin position="1"/>
        <end position="24"/>
    </location>
</feature>
<dbReference type="Pfam" id="PF20805">
    <property type="entry name" value="Integrin_A_Ig_2"/>
    <property type="match status" value="1"/>
</dbReference>
<dbReference type="Gene3D" id="2.60.40.1530">
    <property type="entry name" value="ntegrin, alpha v. Chain A, domain 4"/>
    <property type="match status" value="1"/>
</dbReference>
<dbReference type="InterPro" id="IPR018184">
    <property type="entry name" value="Integrin_alpha_C_CS"/>
</dbReference>